<evidence type="ECO:0000256" key="6">
    <source>
        <dbReference type="ARBA" id="ARBA00022605"/>
    </source>
</evidence>
<dbReference type="STRING" id="1095629.A0A0C9XWS8"/>
<keyword evidence="5" id="KW-0032">Aminotransferase</keyword>
<keyword evidence="8" id="KW-0663">Pyridoxal phosphate</keyword>
<evidence type="ECO:0000256" key="11">
    <source>
        <dbReference type="ARBA" id="ARBA00047481"/>
    </source>
</evidence>
<dbReference type="NCBIfam" id="TIGR01141">
    <property type="entry name" value="hisC"/>
    <property type="match status" value="1"/>
</dbReference>
<evidence type="ECO:0000256" key="1">
    <source>
        <dbReference type="ARBA" id="ARBA00001933"/>
    </source>
</evidence>
<dbReference type="PANTHER" id="PTHR42885:SF2">
    <property type="entry name" value="HISTIDINOL-PHOSPHATE AMINOTRANSFERASE"/>
    <property type="match status" value="1"/>
</dbReference>
<dbReference type="HAMAP" id="MF_01023">
    <property type="entry name" value="HisC_aminotrans_2"/>
    <property type="match status" value="1"/>
</dbReference>
<keyword evidence="14" id="KW-1185">Reference proteome</keyword>
<evidence type="ECO:0000256" key="9">
    <source>
        <dbReference type="ARBA" id="ARBA00023102"/>
    </source>
</evidence>
<dbReference type="InterPro" id="IPR015424">
    <property type="entry name" value="PyrdxlP-dep_Trfase"/>
</dbReference>
<evidence type="ECO:0000256" key="4">
    <source>
        <dbReference type="ARBA" id="ARBA00012748"/>
    </source>
</evidence>
<comment type="catalytic activity">
    <reaction evidence="11">
        <text>L-histidinol phosphate + 2-oxoglutarate = 3-(imidazol-4-yl)-2-oxopropyl phosphate + L-glutamate</text>
        <dbReference type="Rhea" id="RHEA:23744"/>
        <dbReference type="ChEBI" id="CHEBI:16810"/>
        <dbReference type="ChEBI" id="CHEBI:29985"/>
        <dbReference type="ChEBI" id="CHEBI:57766"/>
        <dbReference type="ChEBI" id="CHEBI:57980"/>
        <dbReference type="EC" id="2.6.1.9"/>
    </reaction>
</comment>
<dbReference type="InterPro" id="IPR001917">
    <property type="entry name" value="Aminotrans_II_pyridoxalP_BS"/>
</dbReference>
<dbReference type="GO" id="GO:0030170">
    <property type="term" value="F:pyridoxal phosphate binding"/>
    <property type="evidence" value="ECO:0007669"/>
    <property type="project" value="InterPro"/>
</dbReference>
<dbReference type="InterPro" id="IPR005861">
    <property type="entry name" value="HisP_aminotrans"/>
</dbReference>
<dbReference type="Proteomes" id="UP000054477">
    <property type="component" value="Unassembled WGS sequence"/>
</dbReference>
<accession>A0A0C9XWS8</accession>
<dbReference type="AlphaFoldDB" id="A0A0C9XWS8"/>
<dbReference type="HOGENOM" id="CLU_017584_3_1_1"/>
<dbReference type="OrthoDB" id="2015537at2759"/>
<evidence type="ECO:0000256" key="7">
    <source>
        <dbReference type="ARBA" id="ARBA00022679"/>
    </source>
</evidence>
<gene>
    <name evidence="13" type="ORF">K443DRAFT_3348</name>
</gene>
<keyword evidence="9" id="KW-0368">Histidine biosynthesis</keyword>
<dbReference type="GO" id="GO:0000105">
    <property type="term" value="P:L-histidine biosynthetic process"/>
    <property type="evidence" value="ECO:0007669"/>
    <property type="project" value="UniProtKB-KW"/>
</dbReference>
<evidence type="ECO:0000256" key="5">
    <source>
        <dbReference type="ARBA" id="ARBA00022576"/>
    </source>
</evidence>
<keyword evidence="6" id="KW-0028">Amino-acid biosynthesis</keyword>
<dbReference type="InterPro" id="IPR015422">
    <property type="entry name" value="PyrdxlP-dep_Trfase_small"/>
</dbReference>
<protein>
    <recommendedName>
        <fullName evidence="4">histidinol-phosphate transaminase</fullName>
        <ecNumber evidence="4">2.6.1.9</ecNumber>
    </recommendedName>
    <alternativeName>
        <fullName evidence="10">Imidazole acetol-phosphate transaminase</fullName>
    </alternativeName>
</protein>
<dbReference type="SUPFAM" id="SSF53383">
    <property type="entry name" value="PLP-dependent transferases"/>
    <property type="match status" value="1"/>
</dbReference>
<evidence type="ECO:0000259" key="12">
    <source>
        <dbReference type="Pfam" id="PF00155"/>
    </source>
</evidence>
<proteinExistence type="inferred from homology"/>
<dbReference type="PANTHER" id="PTHR42885">
    <property type="entry name" value="HISTIDINOL-PHOSPHATE AMINOTRANSFERASE-RELATED"/>
    <property type="match status" value="1"/>
</dbReference>
<organism evidence="13 14">
    <name type="scientific">Laccaria amethystina LaAM-08-1</name>
    <dbReference type="NCBI Taxonomy" id="1095629"/>
    <lineage>
        <taxon>Eukaryota</taxon>
        <taxon>Fungi</taxon>
        <taxon>Dikarya</taxon>
        <taxon>Basidiomycota</taxon>
        <taxon>Agaricomycotina</taxon>
        <taxon>Agaricomycetes</taxon>
        <taxon>Agaricomycetidae</taxon>
        <taxon>Agaricales</taxon>
        <taxon>Agaricineae</taxon>
        <taxon>Hydnangiaceae</taxon>
        <taxon>Laccaria</taxon>
    </lineage>
</organism>
<dbReference type="PROSITE" id="PS00599">
    <property type="entry name" value="AA_TRANSFER_CLASS_2"/>
    <property type="match status" value="1"/>
</dbReference>
<comment type="pathway">
    <text evidence="2">Amino-acid biosynthesis; L-histidine biosynthesis; L-histidine from 5-phospho-alpha-D-ribose 1-diphosphate: step 7/9.</text>
</comment>
<dbReference type="EC" id="2.6.1.9" evidence="4"/>
<dbReference type="GO" id="GO:0004400">
    <property type="term" value="F:histidinol-phosphate transaminase activity"/>
    <property type="evidence" value="ECO:0007669"/>
    <property type="project" value="UniProtKB-EC"/>
</dbReference>
<name>A0A0C9XWS8_9AGAR</name>
<dbReference type="InterPro" id="IPR004839">
    <property type="entry name" value="Aminotransferase_I/II_large"/>
</dbReference>
<comment type="similarity">
    <text evidence="3">Belongs to the class-II pyridoxal-phosphate-dependent aminotransferase family.</text>
</comment>
<evidence type="ECO:0000256" key="3">
    <source>
        <dbReference type="ARBA" id="ARBA00008392"/>
    </source>
</evidence>
<dbReference type="Pfam" id="PF00155">
    <property type="entry name" value="Aminotran_1_2"/>
    <property type="match status" value="1"/>
</dbReference>
<evidence type="ECO:0000256" key="2">
    <source>
        <dbReference type="ARBA" id="ARBA00005011"/>
    </source>
</evidence>
<evidence type="ECO:0000256" key="10">
    <source>
        <dbReference type="ARBA" id="ARBA00030262"/>
    </source>
</evidence>
<evidence type="ECO:0000256" key="8">
    <source>
        <dbReference type="ARBA" id="ARBA00022898"/>
    </source>
</evidence>
<dbReference type="Gene3D" id="3.90.1150.10">
    <property type="entry name" value="Aspartate Aminotransferase, domain 1"/>
    <property type="match status" value="1"/>
</dbReference>
<evidence type="ECO:0000313" key="13">
    <source>
        <dbReference type="EMBL" id="KIK06029.1"/>
    </source>
</evidence>
<feature type="domain" description="Aminotransferase class I/classII large" evidence="12">
    <location>
        <begin position="45"/>
        <end position="415"/>
    </location>
</feature>
<dbReference type="EMBL" id="KN838555">
    <property type="protein sequence ID" value="KIK06029.1"/>
    <property type="molecule type" value="Genomic_DNA"/>
</dbReference>
<dbReference type="Gene3D" id="3.40.640.10">
    <property type="entry name" value="Type I PLP-dependent aspartate aminotransferase-like (Major domain)"/>
    <property type="match status" value="1"/>
</dbReference>
<sequence length="422" mass="45367">MPILGLAPSSKPTHPTHFDIEKVIRPNILSLHPYRCARDDYKHGILLDANENALGHSITRPSSSSNEEEGVVADLQTTLDLDLHRYPDPSHADIKQRIASLRNVPRPEYVFLGVGSDEVIDLLMRVCVVPGGREKILTTPPTYGMYAVSAQVNDVGIVKVPLELQRGEGGEGGERGRFSVRVDEVKNAIDADPAIKLIFLCSPGNPTGTLISLESIKALLDYEKFNGIVVVDEAYIDFAHENTSAVSLVEEYANVCVMQTVSKSFGLAAIRLGIAIAQPPLIQILNNTKAPYNISTPTAHLARAALSPAAVASMRAKVSTLVRGRAELLQKLTSLAPLGLGGAIGGNDANFILVPVLAKDGSGKPDSERAQRVYKALAEENGVVVRYRGGEMGCQGCLRITVGTEEENEVVLSKLGEVLRVI</sequence>
<dbReference type="InterPro" id="IPR015421">
    <property type="entry name" value="PyrdxlP-dep_Trfase_major"/>
</dbReference>
<keyword evidence="7" id="KW-0808">Transferase</keyword>
<comment type="cofactor">
    <cofactor evidence="1">
        <name>pyridoxal 5'-phosphate</name>
        <dbReference type="ChEBI" id="CHEBI:597326"/>
    </cofactor>
</comment>
<evidence type="ECO:0000313" key="14">
    <source>
        <dbReference type="Proteomes" id="UP000054477"/>
    </source>
</evidence>
<reference evidence="14" key="2">
    <citation type="submission" date="2015-01" db="EMBL/GenBank/DDBJ databases">
        <title>Evolutionary Origins and Diversification of the Mycorrhizal Mutualists.</title>
        <authorList>
            <consortium name="DOE Joint Genome Institute"/>
            <consortium name="Mycorrhizal Genomics Consortium"/>
            <person name="Kohler A."/>
            <person name="Kuo A."/>
            <person name="Nagy L.G."/>
            <person name="Floudas D."/>
            <person name="Copeland A."/>
            <person name="Barry K.W."/>
            <person name="Cichocki N."/>
            <person name="Veneault-Fourrey C."/>
            <person name="LaButti K."/>
            <person name="Lindquist E.A."/>
            <person name="Lipzen A."/>
            <person name="Lundell T."/>
            <person name="Morin E."/>
            <person name="Murat C."/>
            <person name="Riley R."/>
            <person name="Ohm R."/>
            <person name="Sun H."/>
            <person name="Tunlid A."/>
            <person name="Henrissat B."/>
            <person name="Grigoriev I.V."/>
            <person name="Hibbett D.S."/>
            <person name="Martin F."/>
        </authorList>
    </citation>
    <scope>NUCLEOTIDE SEQUENCE [LARGE SCALE GENOMIC DNA]</scope>
    <source>
        <strain evidence="14">LaAM-08-1</strain>
    </source>
</reference>
<dbReference type="CDD" id="cd00609">
    <property type="entry name" value="AAT_like"/>
    <property type="match status" value="1"/>
</dbReference>
<reference evidence="13 14" key="1">
    <citation type="submission" date="2014-04" db="EMBL/GenBank/DDBJ databases">
        <authorList>
            <consortium name="DOE Joint Genome Institute"/>
            <person name="Kuo A."/>
            <person name="Kohler A."/>
            <person name="Nagy L.G."/>
            <person name="Floudas D."/>
            <person name="Copeland A."/>
            <person name="Barry K.W."/>
            <person name="Cichocki N."/>
            <person name="Veneault-Fourrey C."/>
            <person name="LaButti K."/>
            <person name="Lindquist E.A."/>
            <person name="Lipzen A."/>
            <person name="Lundell T."/>
            <person name="Morin E."/>
            <person name="Murat C."/>
            <person name="Sun H."/>
            <person name="Tunlid A."/>
            <person name="Henrissat B."/>
            <person name="Grigoriev I.V."/>
            <person name="Hibbett D.S."/>
            <person name="Martin F."/>
            <person name="Nordberg H.P."/>
            <person name="Cantor M.N."/>
            <person name="Hua S.X."/>
        </authorList>
    </citation>
    <scope>NUCLEOTIDE SEQUENCE [LARGE SCALE GENOMIC DNA]</scope>
    <source>
        <strain evidence="13 14">LaAM-08-1</strain>
    </source>
</reference>